<dbReference type="Proteomes" id="UP000032946">
    <property type="component" value="Chromosome"/>
</dbReference>
<name>A0A9P1NXN1_9CYAN</name>
<dbReference type="EMBL" id="FO818640">
    <property type="protein sequence ID" value="CDM92820.1"/>
    <property type="molecule type" value="Genomic_DNA"/>
</dbReference>
<comment type="caution">
    <text evidence="2">Lacks conserved residue(s) required for the propagation of feature annotation.</text>
</comment>
<keyword evidence="2" id="KW-0442">Lipid degradation</keyword>
<keyword evidence="2 4" id="KW-0378">Hydrolase</keyword>
<dbReference type="GO" id="GO:0016787">
    <property type="term" value="F:hydrolase activity"/>
    <property type="evidence" value="ECO:0007669"/>
    <property type="project" value="UniProtKB-UniRule"/>
</dbReference>
<keyword evidence="1 2" id="KW-0443">Lipid metabolism</keyword>
<dbReference type="SUPFAM" id="SSF52151">
    <property type="entry name" value="FabD/lysophospholipase-like"/>
    <property type="match status" value="1"/>
</dbReference>
<evidence type="ECO:0000313" key="4">
    <source>
        <dbReference type="EMBL" id="CDM92820.1"/>
    </source>
</evidence>
<evidence type="ECO:0000313" key="5">
    <source>
        <dbReference type="Proteomes" id="UP000032946"/>
    </source>
</evidence>
<dbReference type="AlphaFoldDB" id="A0A9P1NXN1"/>
<dbReference type="InterPro" id="IPR016035">
    <property type="entry name" value="Acyl_Trfase/lysoPLipase"/>
</dbReference>
<evidence type="ECO:0000256" key="2">
    <source>
        <dbReference type="PROSITE-ProRule" id="PRU01161"/>
    </source>
</evidence>
<dbReference type="Gene3D" id="3.40.1090.10">
    <property type="entry name" value="Cytosolic phospholipase A2 catalytic domain"/>
    <property type="match status" value="2"/>
</dbReference>
<dbReference type="PROSITE" id="PS51635">
    <property type="entry name" value="PNPLA"/>
    <property type="match status" value="1"/>
</dbReference>
<feature type="active site" description="Nucleophile" evidence="2">
    <location>
        <position position="45"/>
    </location>
</feature>
<feature type="short sequence motif" description="GXSXG" evidence="2">
    <location>
        <begin position="43"/>
        <end position="47"/>
    </location>
</feature>
<proteinExistence type="predicted"/>
<dbReference type="RefSeq" id="WP_006621803.1">
    <property type="nucleotide sequence ID" value="NZ_FO818640.1"/>
</dbReference>
<evidence type="ECO:0000256" key="1">
    <source>
        <dbReference type="ARBA" id="ARBA00023098"/>
    </source>
</evidence>
<dbReference type="EC" id="3.1.-.-" evidence="4"/>
<feature type="domain" description="PNPLA" evidence="3">
    <location>
        <begin position="8"/>
        <end position="221"/>
    </location>
</feature>
<protein>
    <submittedName>
        <fullName evidence="4">Patatin-like phospholipase</fullName>
        <ecNumber evidence="4">3.1.-.-</ecNumber>
    </submittedName>
</protein>
<accession>A0A9P1NXN1</accession>
<sequence length="349" mass="39085">MSKKNIAIACQGGGSHTAFTAGVLHDLLLEGVHEEYNITELSGTSGGAICATAVWYGLLKYAAGSKEPPYKWLVKIWEDNSTQSVWEKSLNNFVINTVHLQDSGIIPSYPPNPYANQWIVDFLTMISPRKEYINLRELLENHIDFDEIKTLVNSSSPTLLLGAVNILSGDFKAFDSRKGEIIVEAVMASAAIPNVFPAVHIGQDAYWDGLFSKNPPVTEFLTENMVRRPDEIWIIQINPKTRGSEPKTAQDILDRRNELAGNLSLYQEVNFIELVNKWIRAGIFEGTPLADEIKPIDIRWISMSHDLAEELDYSSKLNRDDAFIQKLMSNGRQQAGQFLRILRGVPQPA</sequence>
<dbReference type="InterPro" id="IPR002641">
    <property type="entry name" value="PNPLA_dom"/>
</dbReference>
<keyword evidence="5" id="KW-1185">Reference proteome</keyword>
<feature type="active site" description="Proton acceptor" evidence="2">
    <location>
        <position position="208"/>
    </location>
</feature>
<organism evidence="4 5">
    <name type="scientific">Limnospira indica PCC 8005</name>
    <dbReference type="NCBI Taxonomy" id="376219"/>
    <lineage>
        <taxon>Bacteria</taxon>
        <taxon>Bacillati</taxon>
        <taxon>Cyanobacteriota</taxon>
        <taxon>Cyanophyceae</taxon>
        <taxon>Oscillatoriophycideae</taxon>
        <taxon>Oscillatoriales</taxon>
        <taxon>Sirenicapillariaceae</taxon>
        <taxon>Limnospira</taxon>
    </lineage>
</organism>
<dbReference type="GO" id="GO:0016042">
    <property type="term" value="P:lipid catabolic process"/>
    <property type="evidence" value="ECO:0007669"/>
    <property type="project" value="UniProtKB-UniRule"/>
</dbReference>
<evidence type="ECO:0000259" key="3">
    <source>
        <dbReference type="PROSITE" id="PS51635"/>
    </source>
</evidence>
<gene>
    <name evidence="4" type="ORF">ARTHRO_10493</name>
</gene>
<dbReference type="Pfam" id="PF01734">
    <property type="entry name" value="Patatin"/>
    <property type="match status" value="1"/>
</dbReference>
<reference evidence="4 5" key="1">
    <citation type="submission" date="2014-02" db="EMBL/GenBank/DDBJ databases">
        <authorList>
            <person name="Genoscope - CEA"/>
        </authorList>
    </citation>
    <scope>NUCLEOTIDE SEQUENCE [LARGE SCALE GENOMIC DNA]</scope>
    <source>
        <strain evidence="4 5">PCC 8005</strain>
    </source>
</reference>